<proteinExistence type="inferred from homology"/>
<dbReference type="PROSITE" id="PS00061">
    <property type="entry name" value="ADH_SHORT"/>
    <property type="match status" value="1"/>
</dbReference>
<protein>
    <submittedName>
        <fullName evidence="3">SDR family NAD(P)-dependent oxidoreductase</fullName>
        <ecNumber evidence="3">1.1.1.-</ecNumber>
    </submittedName>
</protein>
<evidence type="ECO:0000313" key="3">
    <source>
        <dbReference type="EMBL" id="MFC0529768.1"/>
    </source>
</evidence>
<dbReference type="Gene3D" id="3.40.50.720">
    <property type="entry name" value="NAD(P)-binding Rossmann-like Domain"/>
    <property type="match status" value="1"/>
</dbReference>
<dbReference type="RefSeq" id="WP_377252829.1">
    <property type="nucleotide sequence ID" value="NZ_JBHLUH010000039.1"/>
</dbReference>
<dbReference type="InterPro" id="IPR057326">
    <property type="entry name" value="KR_dom"/>
</dbReference>
<dbReference type="InterPro" id="IPR020904">
    <property type="entry name" value="Sc_DH/Rdtase_CS"/>
</dbReference>
<comment type="caution">
    <text evidence="3">The sequence shown here is derived from an EMBL/GenBank/DDBJ whole genome shotgun (WGS) entry which is preliminary data.</text>
</comment>
<dbReference type="CDD" id="cd05233">
    <property type="entry name" value="SDR_c"/>
    <property type="match status" value="1"/>
</dbReference>
<keyword evidence="3" id="KW-0560">Oxidoreductase</keyword>
<dbReference type="GO" id="GO:0016491">
    <property type="term" value="F:oxidoreductase activity"/>
    <property type="evidence" value="ECO:0007669"/>
    <property type="project" value="UniProtKB-KW"/>
</dbReference>
<keyword evidence="4" id="KW-1185">Reference proteome</keyword>
<dbReference type="Pfam" id="PF13561">
    <property type="entry name" value="adh_short_C2"/>
    <property type="match status" value="1"/>
</dbReference>
<comment type="similarity">
    <text evidence="1">Belongs to the short-chain dehydrogenases/reductases (SDR) family.</text>
</comment>
<dbReference type="EC" id="1.1.1.-" evidence="3"/>
<dbReference type="PRINTS" id="PR00081">
    <property type="entry name" value="GDHRDH"/>
</dbReference>
<evidence type="ECO:0000313" key="4">
    <source>
        <dbReference type="Proteomes" id="UP001589867"/>
    </source>
</evidence>
<dbReference type="SUPFAM" id="SSF51735">
    <property type="entry name" value="NAD(P)-binding Rossmann-fold domains"/>
    <property type="match status" value="1"/>
</dbReference>
<dbReference type="PRINTS" id="PR00080">
    <property type="entry name" value="SDRFAMILY"/>
</dbReference>
<accession>A0ABV6M5L6</accession>
<dbReference type="PANTHER" id="PTHR42760">
    <property type="entry name" value="SHORT-CHAIN DEHYDROGENASES/REDUCTASES FAMILY MEMBER"/>
    <property type="match status" value="1"/>
</dbReference>
<dbReference type="InterPro" id="IPR002347">
    <property type="entry name" value="SDR_fam"/>
</dbReference>
<dbReference type="PANTHER" id="PTHR42760:SF135">
    <property type="entry name" value="BLL7886 PROTEIN"/>
    <property type="match status" value="1"/>
</dbReference>
<evidence type="ECO:0000259" key="2">
    <source>
        <dbReference type="SMART" id="SM00822"/>
    </source>
</evidence>
<feature type="domain" description="Ketoreductase" evidence="2">
    <location>
        <begin position="12"/>
        <end position="192"/>
    </location>
</feature>
<dbReference type="EMBL" id="JBHLUH010000039">
    <property type="protein sequence ID" value="MFC0529768.1"/>
    <property type="molecule type" value="Genomic_DNA"/>
</dbReference>
<evidence type="ECO:0000256" key="1">
    <source>
        <dbReference type="ARBA" id="ARBA00006484"/>
    </source>
</evidence>
<dbReference type="SMART" id="SM00822">
    <property type="entry name" value="PKS_KR"/>
    <property type="match status" value="1"/>
</dbReference>
<dbReference type="InterPro" id="IPR036291">
    <property type="entry name" value="NAD(P)-bd_dom_sf"/>
</dbReference>
<sequence length="254" mass="25865">MTSDHLFSLEGRTILVSGASSGIGLGLCRAFAERAATVVAVSRSAPDSVDLARLADDHGGRVHRFAVDVSSAESVAAGLERIAGVVDRVDVLVNNAGVSSESLILARDVDEWHRTIGANLTGPYLLTSGVASRMVEAGRGGSIVNVSSIAAHRAVKGLAAYAASKAGLEQLTRVAAVELAPHGIRVNGIVPGYVRSGMNAGYLDAGAGERLARRIPLGRVGQPADIEGAAVFLASAASAYVTGTVIAVDGGFLL</sequence>
<gene>
    <name evidence="3" type="ORF">ACFFIA_19095</name>
</gene>
<organism evidence="3 4">
    <name type="scientific">Phytohabitans kaempferiae</name>
    <dbReference type="NCBI Taxonomy" id="1620943"/>
    <lineage>
        <taxon>Bacteria</taxon>
        <taxon>Bacillati</taxon>
        <taxon>Actinomycetota</taxon>
        <taxon>Actinomycetes</taxon>
        <taxon>Micromonosporales</taxon>
        <taxon>Micromonosporaceae</taxon>
    </lineage>
</organism>
<reference evidence="3 4" key="1">
    <citation type="submission" date="2024-09" db="EMBL/GenBank/DDBJ databases">
        <authorList>
            <person name="Sun Q."/>
            <person name="Mori K."/>
        </authorList>
    </citation>
    <scope>NUCLEOTIDE SEQUENCE [LARGE SCALE GENOMIC DNA]</scope>
    <source>
        <strain evidence="3 4">TBRC 3947</strain>
    </source>
</reference>
<dbReference type="Proteomes" id="UP001589867">
    <property type="component" value="Unassembled WGS sequence"/>
</dbReference>
<name>A0ABV6M5L6_9ACTN</name>